<dbReference type="GO" id="GO:0003677">
    <property type="term" value="F:DNA binding"/>
    <property type="evidence" value="ECO:0007669"/>
    <property type="project" value="UniProtKB-KW"/>
</dbReference>
<dbReference type="AlphaFoldDB" id="A0A2T6ANK4"/>
<dbReference type="Gene3D" id="1.20.120.530">
    <property type="entry name" value="GntR ligand-binding domain-like"/>
    <property type="match status" value="1"/>
</dbReference>
<dbReference type="SUPFAM" id="SSF48008">
    <property type="entry name" value="GntR ligand-binding domain-like"/>
    <property type="match status" value="1"/>
</dbReference>
<feature type="domain" description="HTH gntR-type" evidence="4">
    <location>
        <begin position="4"/>
        <end position="71"/>
    </location>
</feature>
<dbReference type="InterPro" id="IPR011711">
    <property type="entry name" value="GntR_C"/>
</dbReference>
<evidence type="ECO:0000256" key="3">
    <source>
        <dbReference type="ARBA" id="ARBA00023163"/>
    </source>
</evidence>
<dbReference type="RefSeq" id="WP_107977821.1">
    <property type="nucleotide sequence ID" value="NZ_BMEZ01000022.1"/>
</dbReference>
<evidence type="ECO:0000256" key="2">
    <source>
        <dbReference type="ARBA" id="ARBA00023125"/>
    </source>
</evidence>
<accession>A0A2T6ANK4</accession>
<organism evidence="5 6">
    <name type="scientific">Allosediminivita pacifica</name>
    <dbReference type="NCBI Taxonomy" id="1267769"/>
    <lineage>
        <taxon>Bacteria</taxon>
        <taxon>Pseudomonadati</taxon>
        <taxon>Pseudomonadota</taxon>
        <taxon>Alphaproteobacteria</taxon>
        <taxon>Rhodobacterales</taxon>
        <taxon>Paracoccaceae</taxon>
        <taxon>Allosediminivita</taxon>
    </lineage>
</organism>
<dbReference type="PRINTS" id="PR00035">
    <property type="entry name" value="HTHGNTR"/>
</dbReference>
<dbReference type="PANTHER" id="PTHR43537:SF49">
    <property type="entry name" value="TRANSCRIPTIONAL REGULATORY PROTEIN"/>
    <property type="match status" value="1"/>
</dbReference>
<dbReference type="OrthoDB" id="9028214at2"/>
<dbReference type="SUPFAM" id="SSF46785">
    <property type="entry name" value="Winged helix' DNA-binding domain"/>
    <property type="match status" value="1"/>
</dbReference>
<comment type="caution">
    <text evidence="5">The sequence shown here is derived from an EMBL/GenBank/DDBJ whole genome shotgun (WGS) entry which is preliminary data.</text>
</comment>
<dbReference type="EMBL" id="QBKN01000022">
    <property type="protein sequence ID" value="PTX45370.1"/>
    <property type="molecule type" value="Genomic_DNA"/>
</dbReference>
<keyword evidence="6" id="KW-1185">Reference proteome</keyword>
<dbReference type="PROSITE" id="PS50949">
    <property type="entry name" value="HTH_GNTR"/>
    <property type="match status" value="1"/>
</dbReference>
<dbReference type="Pfam" id="PF07729">
    <property type="entry name" value="FCD"/>
    <property type="match status" value="1"/>
</dbReference>
<keyword evidence="3" id="KW-0804">Transcription</keyword>
<dbReference type="Proteomes" id="UP000244069">
    <property type="component" value="Unassembled WGS sequence"/>
</dbReference>
<keyword evidence="2" id="KW-0238">DNA-binding</keyword>
<dbReference type="InterPro" id="IPR008920">
    <property type="entry name" value="TF_FadR/GntR_C"/>
</dbReference>
<dbReference type="InterPro" id="IPR000524">
    <property type="entry name" value="Tscrpt_reg_HTH_GntR"/>
</dbReference>
<evidence type="ECO:0000313" key="5">
    <source>
        <dbReference type="EMBL" id="PTX45370.1"/>
    </source>
</evidence>
<dbReference type="InterPro" id="IPR036390">
    <property type="entry name" value="WH_DNA-bd_sf"/>
</dbReference>
<name>A0A2T6ANK4_9RHOB</name>
<gene>
    <name evidence="5" type="ORF">C8N44_12225</name>
</gene>
<reference evidence="5 6" key="1">
    <citation type="submission" date="2018-04" db="EMBL/GenBank/DDBJ databases">
        <title>Genomic Encyclopedia of Archaeal and Bacterial Type Strains, Phase II (KMG-II): from individual species to whole genera.</title>
        <authorList>
            <person name="Goeker M."/>
        </authorList>
    </citation>
    <scope>NUCLEOTIDE SEQUENCE [LARGE SCALE GENOMIC DNA]</scope>
    <source>
        <strain evidence="5 6">DSM 29329</strain>
    </source>
</reference>
<dbReference type="CDD" id="cd07377">
    <property type="entry name" value="WHTH_GntR"/>
    <property type="match status" value="1"/>
</dbReference>
<dbReference type="SMART" id="SM00895">
    <property type="entry name" value="FCD"/>
    <property type="match status" value="1"/>
</dbReference>
<sequence length="211" mass="22957">MSAATLSDTAYEKMRDDITSGRIPGETVLSERALTETLGVSRTPLRVALSRLEKEGMIDRLNNGVVLVRSVSVEQLLQILHLRRQLETAAARRAARNGQTAPLKASRDRMQALAEGTEVTFDAFWQDDGAFHRAVAEAAGLTILPAILDEQRGIARRSALTRANDSFVVQAAEHVAIADAITARDEEAAATLMADHFENVRARFLGSFTGT</sequence>
<evidence type="ECO:0000313" key="6">
    <source>
        <dbReference type="Proteomes" id="UP000244069"/>
    </source>
</evidence>
<dbReference type="SMART" id="SM00345">
    <property type="entry name" value="HTH_GNTR"/>
    <property type="match status" value="1"/>
</dbReference>
<dbReference type="GO" id="GO:0003700">
    <property type="term" value="F:DNA-binding transcription factor activity"/>
    <property type="evidence" value="ECO:0007669"/>
    <property type="project" value="InterPro"/>
</dbReference>
<protein>
    <submittedName>
        <fullName evidence="5">GntR family transcriptional regulator</fullName>
    </submittedName>
</protein>
<dbReference type="PANTHER" id="PTHR43537">
    <property type="entry name" value="TRANSCRIPTIONAL REGULATOR, GNTR FAMILY"/>
    <property type="match status" value="1"/>
</dbReference>
<dbReference type="Pfam" id="PF00392">
    <property type="entry name" value="GntR"/>
    <property type="match status" value="1"/>
</dbReference>
<dbReference type="Gene3D" id="1.10.10.10">
    <property type="entry name" value="Winged helix-like DNA-binding domain superfamily/Winged helix DNA-binding domain"/>
    <property type="match status" value="1"/>
</dbReference>
<proteinExistence type="predicted"/>
<keyword evidence="1" id="KW-0805">Transcription regulation</keyword>
<evidence type="ECO:0000256" key="1">
    <source>
        <dbReference type="ARBA" id="ARBA00023015"/>
    </source>
</evidence>
<dbReference type="InterPro" id="IPR036388">
    <property type="entry name" value="WH-like_DNA-bd_sf"/>
</dbReference>
<evidence type="ECO:0000259" key="4">
    <source>
        <dbReference type="PROSITE" id="PS50949"/>
    </source>
</evidence>